<dbReference type="InterPro" id="IPR006162">
    <property type="entry name" value="Ppantetheine_attach_site"/>
</dbReference>
<protein>
    <recommendedName>
        <fullName evidence="3">Carrier domain-containing protein</fullName>
    </recommendedName>
</protein>
<keyword evidence="1" id="KW-0596">Phosphopantetheine</keyword>
<feature type="domain" description="Carrier" evidence="3">
    <location>
        <begin position="1"/>
        <end position="82"/>
    </location>
</feature>
<dbReference type="InterPro" id="IPR036736">
    <property type="entry name" value="ACP-like_sf"/>
</dbReference>
<evidence type="ECO:0000256" key="1">
    <source>
        <dbReference type="ARBA" id="ARBA00022450"/>
    </source>
</evidence>
<accession>A0A423GCT3</accession>
<dbReference type="Proteomes" id="UP000284049">
    <property type="component" value="Unassembled WGS sequence"/>
</dbReference>
<gene>
    <name evidence="4" type="ORF">BK652_08665</name>
</gene>
<dbReference type="Pfam" id="PF00550">
    <property type="entry name" value="PP-binding"/>
    <property type="match status" value="1"/>
</dbReference>
<dbReference type="SUPFAM" id="SSF47336">
    <property type="entry name" value="ACP-like"/>
    <property type="match status" value="1"/>
</dbReference>
<evidence type="ECO:0000313" key="5">
    <source>
        <dbReference type="Proteomes" id="UP000284049"/>
    </source>
</evidence>
<organism evidence="4 5">
    <name type="scientific">Pseudomonas brassicacearum</name>
    <dbReference type="NCBI Taxonomy" id="930166"/>
    <lineage>
        <taxon>Bacteria</taxon>
        <taxon>Pseudomonadati</taxon>
        <taxon>Pseudomonadota</taxon>
        <taxon>Gammaproteobacteria</taxon>
        <taxon>Pseudomonadales</taxon>
        <taxon>Pseudomonadaceae</taxon>
        <taxon>Pseudomonas</taxon>
    </lineage>
</organism>
<dbReference type="PROSITE" id="PS50075">
    <property type="entry name" value="CARRIER"/>
    <property type="match status" value="1"/>
</dbReference>
<comment type="caution">
    <text evidence="4">The sequence shown here is derived from an EMBL/GenBank/DDBJ whole genome shotgun (WGS) entry which is preliminary data.</text>
</comment>
<dbReference type="PROSITE" id="PS00012">
    <property type="entry name" value="PHOSPHOPANTETHEINE"/>
    <property type="match status" value="1"/>
</dbReference>
<dbReference type="RefSeq" id="WP_123578614.1">
    <property type="nucleotide sequence ID" value="NZ_MOBC01000005.1"/>
</dbReference>
<dbReference type="EMBL" id="MOBC01000005">
    <property type="protein sequence ID" value="ROM84655.1"/>
    <property type="molecule type" value="Genomic_DNA"/>
</dbReference>
<evidence type="ECO:0000313" key="4">
    <source>
        <dbReference type="EMBL" id="ROM84655.1"/>
    </source>
</evidence>
<dbReference type="Gene3D" id="1.10.1200.10">
    <property type="entry name" value="ACP-like"/>
    <property type="match status" value="1"/>
</dbReference>
<proteinExistence type="predicted"/>
<dbReference type="InterPro" id="IPR009081">
    <property type="entry name" value="PP-bd_ACP"/>
</dbReference>
<reference evidence="4 5" key="1">
    <citation type="submission" date="2016-10" db="EMBL/GenBank/DDBJ databases">
        <title>Comparative genome analysis of multiple Pseudomonas spp. focuses on biocontrol and plant growth promoting traits.</title>
        <authorList>
            <person name="Tao X.-Y."/>
            <person name="Taylor C.G."/>
        </authorList>
    </citation>
    <scope>NUCLEOTIDE SEQUENCE [LARGE SCALE GENOMIC DNA]</scope>
    <source>
        <strain evidence="4 5">Wood3</strain>
    </source>
</reference>
<evidence type="ECO:0000256" key="2">
    <source>
        <dbReference type="ARBA" id="ARBA00022553"/>
    </source>
</evidence>
<dbReference type="AlphaFoldDB" id="A0A423GCT3"/>
<keyword evidence="2" id="KW-0597">Phosphoprotein</keyword>
<name>A0A423GCT3_9PSED</name>
<sequence>MGLSVVEISVEAKVAYILSEYLGVSCNLESCLRIVEDLNVDSMGVVEIVVLIGEEFDIEVPPDQVARWRSVMDIINTVQDVLRR</sequence>
<evidence type="ECO:0000259" key="3">
    <source>
        <dbReference type="PROSITE" id="PS50075"/>
    </source>
</evidence>